<evidence type="ECO:0000259" key="11">
    <source>
        <dbReference type="Pfam" id="PF01909"/>
    </source>
</evidence>
<keyword evidence="6 10" id="KW-0692">RNA repair</keyword>
<keyword evidence="7 10" id="KW-0067">ATP-binding</keyword>
<feature type="binding site" evidence="10">
    <location>
        <position position="131"/>
    </location>
    <ligand>
        <name>ATP</name>
        <dbReference type="ChEBI" id="CHEBI:30616"/>
    </ligand>
</feature>
<keyword evidence="1 10" id="KW-0808">Transferase</keyword>
<gene>
    <name evidence="10" type="primary">cca</name>
    <name evidence="14" type="ORF">IPA_08565</name>
</gene>
<keyword evidence="8 10" id="KW-0460">Magnesium</keyword>
<feature type="binding site" evidence="10">
    <location>
        <position position="55"/>
    </location>
    <ligand>
        <name>Mg(2+)</name>
        <dbReference type="ChEBI" id="CHEBI:18420"/>
    </ligand>
</feature>
<organism evidence="14 15">
    <name type="scientific">Ignicoccus pacificus DSM 13166</name>
    <dbReference type="NCBI Taxonomy" id="940294"/>
    <lineage>
        <taxon>Archaea</taxon>
        <taxon>Thermoproteota</taxon>
        <taxon>Thermoprotei</taxon>
        <taxon>Desulfurococcales</taxon>
        <taxon>Desulfurococcaceae</taxon>
        <taxon>Ignicoccus</taxon>
    </lineage>
</organism>
<dbReference type="InterPro" id="IPR043519">
    <property type="entry name" value="NT_sf"/>
</dbReference>
<feature type="binding site" evidence="10">
    <location>
        <position position="154"/>
    </location>
    <ligand>
        <name>ATP</name>
        <dbReference type="ChEBI" id="CHEBI:30616"/>
    </ligand>
</feature>
<dbReference type="InterPro" id="IPR008229">
    <property type="entry name" value="CCA-adding_arc"/>
</dbReference>
<dbReference type="CDD" id="cd05400">
    <property type="entry name" value="NT_2-5OAS_ClassI-CCAase"/>
    <property type="match status" value="1"/>
</dbReference>
<keyword evidence="15" id="KW-1185">Reference proteome</keyword>
<dbReference type="HAMAP" id="MF_01264">
    <property type="entry name" value="CCA_arch"/>
    <property type="match status" value="1"/>
</dbReference>
<evidence type="ECO:0000256" key="6">
    <source>
        <dbReference type="ARBA" id="ARBA00022800"/>
    </source>
</evidence>
<dbReference type="EMBL" id="CP006868">
    <property type="protein sequence ID" value="UXD21825.1"/>
    <property type="molecule type" value="Genomic_DNA"/>
</dbReference>
<dbReference type="Proteomes" id="UP001063698">
    <property type="component" value="Chromosome"/>
</dbReference>
<accession>A0A977PL07</accession>
<feature type="binding site" evidence="10">
    <location>
        <position position="108"/>
    </location>
    <ligand>
        <name>Mg(2+)</name>
        <dbReference type="ChEBI" id="CHEBI:18420"/>
    </ligand>
</feature>
<dbReference type="GO" id="GO:0004810">
    <property type="term" value="F:CCA tRNA nucleotidyltransferase activity"/>
    <property type="evidence" value="ECO:0007669"/>
    <property type="project" value="UniProtKB-UniRule"/>
</dbReference>
<dbReference type="Gene3D" id="3.30.460.10">
    <property type="entry name" value="Beta Polymerase, domain 2"/>
    <property type="match status" value="1"/>
</dbReference>
<dbReference type="PIRSF" id="PIRSF005335">
    <property type="entry name" value="CCA_arch"/>
    <property type="match status" value="1"/>
</dbReference>
<dbReference type="Pfam" id="PF01909">
    <property type="entry name" value="NTP_transf_2"/>
    <property type="match status" value="1"/>
</dbReference>
<evidence type="ECO:0000259" key="13">
    <source>
        <dbReference type="Pfam" id="PF21133"/>
    </source>
</evidence>
<evidence type="ECO:0000256" key="8">
    <source>
        <dbReference type="ARBA" id="ARBA00022842"/>
    </source>
</evidence>
<name>A0A977PL07_9CREN</name>
<dbReference type="NCBIfam" id="TIGR03671">
    <property type="entry name" value="cca_archaeal"/>
    <property type="match status" value="1"/>
</dbReference>
<feature type="binding site" evidence="10">
    <location>
        <position position="46"/>
    </location>
    <ligand>
        <name>CTP</name>
        <dbReference type="ChEBI" id="CHEBI:37563"/>
    </ligand>
</feature>
<dbReference type="SUPFAM" id="SSF81301">
    <property type="entry name" value="Nucleotidyltransferase"/>
    <property type="match status" value="1"/>
</dbReference>
<dbReference type="GO" id="GO:0000049">
    <property type="term" value="F:tRNA binding"/>
    <property type="evidence" value="ECO:0007669"/>
    <property type="project" value="UniProtKB-UniRule"/>
</dbReference>
<comment type="cofactor">
    <cofactor evidence="10">
        <name>Mg(2+)</name>
        <dbReference type="ChEBI" id="CHEBI:18420"/>
    </cofactor>
</comment>
<evidence type="ECO:0000256" key="3">
    <source>
        <dbReference type="ARBA" id="ARBA00022695"/>
    </source>
</evidence>
<feature type="binding site" evidence="10">
    <location>
        <position position="163"/>
    </location>
    <ligand>
        <name>ATP</name>
        <dbReference type="ChEBI" id="CHEBI:30616"/>
    </ligand>
</feature>
<evidence type="ECO:0000259" key="12">
    <source>
        <dbReference type="Pfam" id="PF09249"/>
    </source>
</evidence>
<dbReference type="GO" id="GO:0001680">
    <property type="term" value="P:tRNA 3'-terminal CCA addition"/>
    <property type="evidence" value="ECO:0007669"/>
    <property type="project" value="UniProtKB-UniRule"/>
</dbReference>
<evidence type="ECO:0000313" key="15">
    <source>
        <dbReference type="Proteomes" id="UP001063698"/>
    </source>
</evidence>
<dbReference type="Gene3D" id="1.10.1410.30">
    <property type="entry name" value="CCA tRNA nucleotidyltransferase, domain 2"/>
    <property type="match status" value="1"/>
</dbReference>
<dbReference type="GO" id="GO:0042245">
    <property type="term" value="P:RNA repair"/>
    <property type="evidence" value="ECO:0007669"/>
    <property type="project" value="UniProtKB-KW"/>
</dbReference>
<protein>
    <recommendedName>
        <fullName evidence="10">CCA-adding enzyme</fullName>
        <ecNumber evidence="10">2.7.7.72</ecNumber>
    </recommendedName>
    <alternativeName>
        <fullName evidence="10">CCA tRNA nucleotidyltransferase</fullName>
    </alternativeName>
    <alternativeName>
        <fullName evidence="10">tRNA CCA-pyrophosphorylase</fullName>
    </alternativeName>
    <alternativeName>
        <fullName evidence="10">tRNA adenylyl-/cytidylyl- transferase</fullName>
    </alternativeName>
    <alternativeName>
        <fullName evidence="10">tRNA nucleotidyltransferase</fullName>
    </alternativeName>
    <alternativeName>
        <fullName evidence="10">tRNA-NT</fullName>
    </alternativeName>
</protein>
<dbReference type="AlphaFoldDB" id="A0A977PL07"/>
<dbReference type="InterPro" id="IPR015329">
    <property type="entry name" value="tRNA_NucTransf2"/>
</dbReference>
<comment type="catalytic activity">
    <reaction evidence="10">
        <text>a tRNA with a 3' CCA end + 2 CTP + ATP = a tRNA with a 3' CCACCA end + 3 diphosphate</text>
        <dbReference type="Rhea" id="RHEA:76235"/>
        <dbReference type="Rhea" id="RHEA-COMP:10468"/>
        <dbReference type="Rhea" id="RHEA-COMP:18655"/>
        <dbReference type="ChEBI" id="CHEBI:30616"/>
        <dbReference type="ChEBI" id="CHEBI:33019"/>
        <dbReference type="ChEBI" id="CHEBI:37563"/>
        <dbReference type="ChEBI" id="CHEBI:83071"/>
        <dbReference type="ChEBI" id="CHEBI:195187"/>
    </reaction>
</comment>
<dbReference type="PANTHER" id="PTHR39643">
    <property type="entry name" value="CCA-ADDING ENZYME"/>
    <property type="match status" value="1"/>
</dbReference>
<feature type="binding site" evidence="10">
    <location>
        <position position="131"/>
    </location>
    <ligand>
        <name>CTP</name>
        <dbReference type="ChEBI" id="CHEBI:37563"/>
    </ligand>
</feature>
<keyword evidence="4 10" id="KW-0479">Metal-binding</keyword>
<evidence type="ECO:0000256" key="5">
    <source>
        <dbReference type="ARBA" id="ARBA00022741"/>
    </source>
</evidence>
<comment type="subunit">
    <text evidence="10">Homodimer.</text>
</comment>
<feature type="binding site" evidence="10">
    <location>
        <position position="154"/>
    </location>
    <ligand>
        <name>CTP</name>
        <dbReference type="ChEBI" id="CHEBI:37563"/>
    </ligand>
</feature>
<feature type="binding site" evidence="10">
    <location>
        <position position="163"/>
    </location>
    <ligand>
        <name>CTP</name>
        <dbReference type="ChEBI" id="CHEBI:37563"/>
    </ligand>
</feature>
<feature type="binding site" evidence="10">
    <location>
        <position position="43"/>
    </location>
    <ligand>
        <name>CTP</name>
        <dbReference type="ChEBI" id="CHEBI:37563"/>
    </ligand>
</feature>
<dbReference type="Pfam" id="PF09249">
    <property type="entry name" value="tRNA_NucTransf2"/>
    <property type="match status" value="1"/>
</dbReference>
<evidence type="ECO:0000256" key="9">
    <source>
        <dbReference type="ARBA" id="ARBA00022884"/>
    </source>
</evidence>
<comment type="similarity">
    <text evidence="10">Belongs to the tRNA nucleotidyltransferase/poly(A) polymerase family. Archaeal CCA-adding enzyme subfamily.</text>
</comment>
<feature type="binding site" evidence="10">
    <location>
        <position position="46"/>
    </location>
    <ligand>
        <name>ATP</name>
        <dbReference type="ChEBI" id="CHEBI:30616"/>
    </ligand>
</feature>
<proteinExistence type="inferred from homology"/>
<feature type="domain" description="tRNA nucleotidyltransferase substrate binding" evidence="12">
    <location>
        <begin position="148"/>
        <end position="262"/>
    </location>
</feature>
<dbReference type="InterPro" id="IPR042090">
    <property type="entry name" value="CCA_tRNA_nucleotrans_2"/>
</dbReference>
<keyword evidence="5 10" id="KW-0547">Nucleotide-binding</keyword>
<keyword evidence="2 10" id="KW-0819">tRNA processing</keyword>
<dbReference type="InterPro" id="IPR006116">
    <property type="entry name" value="NT_2-5OAS_ClassI-CCAase"/>
</dbReference>
<keyword evidence="3 10" id="KW-0548">Nucleotidyltransferase</keyword>
<sequence length="433" mass="49833">MEKIRPTKEEYQKRDRIFAKVKRVVEEELEKEKVKGEVTLQGSAAKETWLRGNLELDVFILFPPKSKEWLKVVALKILEKAAKRLGEYIIKYAEHPYINLKVEGVDVDLVPAFKVSSGSEAITAVDRTPFHTKWVKEKLDELGPSSRDEVRLLKAFFKGIGVYGAEVKVEGFSGYMTELLLIHYKGFAETINSMSVWKPPVFLDPGGHDNKPFYLKKFKAPIIVPDPVDPKRNAAAAVSLQSMALASLAAWRYLTNPNPKFYRRPPPPEVKAKRPTYLVELRIVGDHPPETVWGELKRVARSLIKALEREGFQITRYQCWSDEERRACVAIESLNSKLTDEEVRIGPPVWDKGNLSNFLTVHDAPAAGPWIRGDRIMVIEEREEKGLEEVASRYLKNLKTVSLDTKNVIVNRIIEPQEEWLKWFVYGRYWWWS</sequence>
<feature type="binding site" evidence="10">
    <location>
        <position position="43"/>
    </location>
    <ligand>
        <name>ATP</name>
        <dbReference type="ChEBI" id="CHEBI:30616"/>
    </ligand>
</feature>
<comment type="miscellaneous">
    <text evidence="10">A single active site specifically recognizes both ATP and CTP and is responsible for their addition.</text>
</comment>
<evidence type="ECO:0000256" key="10">
    <source>
        <dbReference type="HAMAP-Rule" id="MF_01264"/>
    </source>
</evidence>
<comment type="catalytic activity">
    <reaction evidence="10">
        <text>a tRNA precursor + 2 CTP + ATP = a tRNA with a 3' CCA end + 3 diphosphate</text>
        <dbReference type="Rhea" id="RHEA:14433"/>
        <dbReference type="Rhea" id="RHEA-COMP:10465"/>
        <dbReference type="Rhea" id="RHEA-COMP:10468"/>
        <dbReference type="ChEBI" id="CHEBI:30616"/>
        <dbReference type="ChEBI" id="CHEBI:33019"/>
        <dbReference type="ChEBI" id="CHEBI:37563"/>
        <dbReference type="ChEBI" id="CHEBI:74896"/>
        <dbReference type="ChEBI" id="CHEBI:83071"/>
        <dbReference type="EC" id="2.7.7.72"/>
    </reaction>
</comment>
<feature type="domain" description="CCA-adding enzyme C-terminal" evidence="13">
    <location>
        <begin position="289"/>
        <end position="396"/>
    </location>
</feature>
<evidence type="ECO:0000256" key="7">
    <source>
        <dbReference type="ARBA" id="ARBA00022840"/>
    </source>
</evidence>
<evidence type="ECO:0000256" key="2">
    <source>
        <dbReference type="ARBA" id="ARBA00022694"/>
    </source>
</evidence>
<dbReference type="SUPFAM" id="SSF81631">
    <property type="entry name" value="PAP/OAS1 substrate-binding domain"/>
    <property type="match status" value="1"/>
</dbReference>
<keyword evidence="9 10" id="KW-0694">RNA-binding</keyword>
<dbReference type="InterPro" id="IPR011068">
    <property type="entry name" value="NuclTrfase_I-like_C"/>
</dbReference>
<reference evidence="14" key="1">
    <citation type="submission" date="2013-11" db="EMBL/GenBank/DDBJ databases">
        <title>Comparative genomics of Ignicoccus.</title>
        <authorList>
            <person name="Podar M."/>
        </authorList>
    </citation>
    <scope>NUCLEOTIDE SEQUENCE</scope>
    <source>
        <strain evidence="14">DSM 13166</strain>
    </source>
</reference>
<dbReference type="EC" id="2.7.7.72" evidence="10"/>
<dbReference type="GO" id="GO:0005524">
    <property type="term" value="F:ATP binding"/>
    <property type="evidence" value="ECO:0007669"/>
    <property type="project" value="UniProtKB-UniRule"/>
</dbReference>
<evidence type="ECO:0000256" key="4">
    <source>
        <dbReference type="ARBA" id="ARBA00022723"/>
    </source>
</evidence>
<dbReference type="GO" id="GO:0000287">
    <property type="term" value="F:magnesium ion binding"/>
    <property type="evidence" value="ECO:0007669"/>
    <property type="project" value="UniProtKB-UniRule"/>
</dbReference>
<evidence type="ECO:0000256" key="1">
    <source>
        <dbReference type="ARBA" id="ARBA00022679"/>
    </source>
</evidence>
<comment type="function">
    <text evidence="10">Catalyzes the addition and repair of the essential 3'-terminal CCA sequence in tRNAs without using a nucleic acid template. Adds these three nucleotides in the order of C, C, and A to the tRNA nucleotide-73, using CTP and ATP as substrates and producing inorganic pyrophosphate. tRNA 3'-terminal CCA addition is required both for tRNA processing and repair. Also involved in tRNA surveillance by mediating tandem CCA addition to generate a CCACCA at the 3' terminus of unstable tRNAs. While stable tRNAs receive only 3'-terminal CCA, unstable tRNAs are marked with CCACCA and rapidly degraded.</text>
</comment>
<dbReference type="InterPro" id="IPR048833">
    <property type="entry name" value="CAA_C"/>
</dbReference>
<dbReference type="Gene3D" id="3.30.70.590">
    <property type="entry name" value="Poly(A) polymerase predicted RNA binding domain"/>
    <property type="match status" value="1"/>
</dbReference>
<evidence type="ECO:0000313" key="14">
    <source>
        <dbReference type="EMBL" id="UXD21825.1"/>
    </source>
</evidence>
<dbReference type="Pfam" id="PF21133">
    <property type="entry name" value="CAA_C"/>
    <property type="match status" value="1"/>
</dbReference>
<feature type="binding site" evidence="10">
    <location>
        <position position="57"/>
    </location>
    <ligand>
        <name>Mg(2+)</name>
        <dbReference type="ChEBI" id="CHEBI:18420"/>
    </ligand>
</feature>
<dbReference type="PANTHER" id="PTHR39643:SF1">
    <property type="entry name" value="CCA-ADDING ENZYME"/>
    <property type="match status" value="1"/>
</dbReference>
<dbReference type="InterPro" id="IPR002934">
    <property type="entry name" value="Polymerase_NTP_transf_dom"/>
</dbReference>
<dbReference type="SUPFAM" id="SSF55003">
    <property type="entry name" value="PAP/Archaeal CCA-adding enzyme, C-terminal domain"/>
    <property type="match status" value="1"/>
</dbReference>
<feature type="domain" description="Polymerase nucleotidyl transferase" evidence="11">
    <location>
        <begin position="26"/>
        <end position="131"/>
    </location>
</feature>
<dbReference type="KEGG" id="ipc:IPA_08565"/>